<reference evidence="4" key="3">
    <citation type="submission" date="2016-10" db="EMBL/GenBank/DDBJ databases">
        <authorList>
            <person name="de Groot N.N."/>
        </authorList>
    </citation>
    <scope>NUCLEOTIDE SEQUENCE [LARGE SCALE GENOMIC DNA]</scope>
    <source>
        <strain evidence="4">DSM 29303</strain>
    </source>
</reference>
<reference evidence="3 5" key="2">
    <citation type="submission" date="2014-10" db="EMBL/GenBank/DDBJ databases">
        <title>Paracoccus sanguinis sp. nov., isolated from clinical specimens of New York State patients.</title>
        <authorList>
            <person name="Mingle L.A."/>
            <person name="Cole J.A."/>
            <person name="Lapierre P."/>
            <person name="Musser K.A."/>
        </authorList>
    </citation>
    <scope>NUCLEOTIDE SEQUENCE [LARGE SCALE GENOMIC DNA]</scope>
    <source>
        <strain evidence="3 5">5503</strain>
    </source>
</reference>
<feature type="compositionally biased region" description="Low complexity" evidence="1">
    <location>
        <begin position="50"/>
        <end position="83"/>
    </location>
</feature>
<evidence type="ECO:0000313" key="6">
    <source>
        <dbReference type="Proteomes" id="UP000182944"/>
    </source>
</evidence>
<dbReference type="Proteomes" id="UP000029858">
    <property type="component" value="Unassembled WGS sequence"/>
</dbReference>
<keyword evidence="6" id="KW-1185">Reference proteome</keyword>
<organism evidence="3 5">
    <name type="scientific">Paracoccus sanguinis</name>
    <dbReference type="NCBI Taxonomy" id="1545044"/>
    <lineage>
        <taxon>Bacteria</taxon>
        <taxon>Pseudomonadati</taxon>
        <taxon>Pseudomonadota</taxon>
        <taxon>Alphaproteobacteria</taxon>
        <taxon>Rhodobacterales</taxon>
        <taxon>Paracoccaceae</taxon>
        <taxon>Paracoccus</taxon>
    </lineage>
</organism>
<evidence type="ECO:0000256" key="2">
    <source>
        <dbReference type="SAM" id="Phobius"/>
    </source>
</evidence>
<gene>
    <name evidence="3" type="ORF">IX56_13765</name>
    <name evidence="4" type="ORF">SAMN05444276_101810</name>
</gene>
<reference evidence="6" key="4">
    <citation type="submission" date="2016-10" db="EMBL/GenBank/DDBJ databases">
        <authorList>
            <person name="Varghese N."/>
            <person name="Submissions S."/>
        </authorList>
    </citation>
    <scope>NUCLEOTIDE SEQUENCE [LARGE SCALE GENOMIC DNA]</scope>
    <source>
        <strain evidence="6">DSM 29303</strain>
    </source>
</reference>
<keyword evidence="2" id="KW-0472">Membrane</keyword>
<reference evidence="3 5" key="1">
    <citation type="submission" date="2014-09" db="EMBL/GenBank/DDBJ databases">
        <authorList>
            <person name="McGinnis J.M."/>
            <person name="Wolfgang W.J."/>
        </authorList>
    </citation>
    <scope>NUCLEOTIDE SEQUENCE [LARGE SCALE GENOMIC DNA]</scope>
    <source>
        <strain evidence="3 5">5503</strain>
    </source>
</reference>
<keyword evidence="2" id="KW-1133">Transmembrane helix</keyword>
<accession>A0A099G5D9</accession>
<dbReference type="EMBL" id="JRKQ01000089">
    <property type="protein sequence ID" value="KGJ20598.1"/>
    <property type="molecule type" value="Genomic_DNA"/>
</dbReference>
<keyword evidence="2" id="KW-0812">Transmembrane</keyword>
<evidence type="ECO:0000256" key="1">
    <source>
        <dbReference type="SAM" id="MobiDB-lite"/>
    </source>
</evidence>
<feature type="transmembrane region" description="Helical" evidence="2">
    <location>
        <begin position="15"/>
        <end position="35"/>
    </location>
</feature>
<dbReference type="RefSeq" id="WP_036703965.1">
    <property type="nucleotide sequence ID" value="NZ_CP051542.1"/>
</dbReference>
<dbReference type="STRING" id="1545044.SAMN05444276_101810"/>
<proteinExistence type="predicted"/>
<evidence type="ECO:0000313" key="5">
    <source>
        <dbReference type="Proteomes" id="UP000029858"/>
    </source>
</evidence>
<accession>A0A099GEK9</accession>
<feature type="region of interest" description="Disordered" evidence="1">
    <location>
        <begin position="38"/>
        <end position="89"/>
    </location>
</feature>
<evidence type="ECO:0000313" key="3">
    <source>
        <dbReference type="EMBL" id="KGJ20598.1"/>
    </source>
</evidence>
<evidence type="ECO:0000313" key="4">
    <source>
        <dbReference type="EMBL" id="SDW37668.1"/>
    </source>
</evidence>
<name>A0A099G5D9_9RHOB</name>
<accession>A0A099G934</accession>
<dbReference type="AlphaFoldDB" id="A0A099G5D9"/>
<dbReference type="Proteomes" id="UP000182944">
    <property type="component" value="Unassembled WGS sequence"/>
</dbReference>
<protein>
    <submittedName>
        <fullName evidence="3">Uncharacterized protein</fullName>
    </submittedName>
</protein>
<dbReference type="EMBL" id="FNNA01000001">
    <property type="protein sequence ID" value="SDW37668.1"/>
    <property type="molecule type" value="Genomic_DNA"/>
</dbReference>
<sequence>MADPRSTPPAPRRGAAVWPLVIGAAVVILAAVWFFTSGADIEPPPPTPSSPAATGAPGEPSGVTGSGPQPGAPVGAQAPAGSATVPVRP</sequence>